<evidence type="ECO:0000313" key="10">
    <source>
        <dbReference type="Proteomes" id="UP000193411"/>
    </source>
</evidence>
<evidence type="ECO:0000256" key="2">
    <source>
        <dbReference type="ARBA" id="ARBA00006279"/>
    </source>
</evidence>
<evidence type="ECO:0000256" key="8">
    <source>
        <dbReference type="SAM" id="MobiDB-lite"/>
    </source>
</evidence>
<evidence type="ECO:0000256" key="5">
    <source>
        <dbReference type="ARBA" id="ARBA00022989"/>
    </source>
</evidence>
<keyword evidence="4 7" id="KW-0812">Transmembrane</keyword>
<feature type="transmembrane region" description="Helical" evidence="7">
    <location>
        <begin position="169"/>
        <end position="186"/>
    </location>
</feature>
<keyword evidence="10" id="KW-1185">Reference proteome</keyword>
<evidence type="ECO:0000256" key="3">
    <source>
        <dbReference type="ARBA" id="ARBA00022448"/>
    </source>
</evidence>
<evidence type="ECO:0000256" key="1">
    <source>
        <dbReference type="ARBA" id="ARBA00004141"/>
    </source>
</evidence>
<dbReference type="InterPro" id="IPR009716">
    <property type="entry name" value="Ferroportin-1"/>
</dbReference>
<feature type="region of interest" description="Disordered" evidence="8">
    <location>
        <begin position="1"/>
        <end position="20"/>
    </location>
</feature>
<feature type="compositionally biased region" description="Polar residues" evidence="8">
    <location>
        <begin position="339"/>
        <end position="351"/>
    </location>
</feature>
<comment type="function">
    <text evidence="7">May be involved in iron transport and iron homeostasis.</text>
</comment>
<evidence type="ECO:0000256" key="4">
    <source>
        <dbReference type="ARBA" id="ARBA00022692"/>
    </source>
</evidence>
<evidence type="ECO:0000256" key="6">
    <source>
        <dbReference type="ARBA" id="ARBA00023136"/>
    </source>
</evidence>
<keyword evidence="3 7" id="KW-0813">Transport</keyword>
<feature type="transmembrane region" description="Helical" evidence="7">
    <location>
        <begin position="438"/>
        <end position="456"/>
    </location>
</feature>
<dbReference type="GO" id="GO:0016020">
    <property type="term" value="C:membrane"/>
    <property type="evidence" value="ECO:0007669"/>
    <property type="project" value="UniProtKB-SubCell"/>
</dbReference>
<comment type="similarity">
    <text evidence="2 7">Belongs to the ferroportin (FP) (TC 2.A.100) family. SLC40A subfamily.</text>
</comment>
<comment type="subcellular location">
    <subcellularLocation>
        <location evidence="1 7">Membrane</location>
        <topology evidence="1 7">Multi-pass membrane protein</topology>
    </subcellularLocation>
</comment>
<feature type="transmembrane region" description="Helical" evidence="7">
    <location>
        <begin position="535"/>
        <end position="556"/>
    </location>
</feature>
<dbReference type="Proteomes" id="UP000193411">
    <property type="component" value="Unassembled WGS sequence"/>
</dbReference>
<gene>
    <name evidence="9" type="ORF">BCR44DRAFT_1414911</name>
</gene>
<dbReference type="PANTHER" id="PTHR11660:SF57">
    <property type="entry name" value="SOLUTE CARRIER FAMILY 40 MEMBER"/>
    <property type="match status" value="1"/>
</dbReference>
<feature type="transmembrane region" description="Helical" evidence="7">
    <location>
        <begin position="369"/>
        <end position="394"/>
    </location>
</feature>
<dbReference type="SUPFAM" id="SSF103473">
    <property type="entry name" value="MFS general substrate transporter"/>
    <property type="match status" value="1"/>
</dbReference>
<dbReference type="STRING" id="765915.A0A1Y2HMI7"/>
<dbReference type="AlphaFoldDB" id="A0A1Y2HMI7"/>
<feature type="transmembrane region" description="Helical" evidence="7">
    <location>
        <begin position="123"/>
        <end position="149"/>
    </location>
</feature>
<evidence type="ECO:0000313" key="9">
    <source>
        <dbReference type="EMBL" id="ORZ34903.1"/>
    </source>
</evidence>
<keyword evidence="7" id="KW-0406">Ion transport</keyword>
<name>A0A1Y2HMI7_9FUNG</name>
<sequence>MPQTPSPNSSARAAPATPPTNNRLARVAAASAASTESSSLLPAASAHTTAAGKGLPALFAAHTLETWTSRTWEFAWPIWIAQLVPDSLAPLSVYGITMSLGALLMGGRIGAMIDRPTVSRWMAVSYTVVIAKLAMAMACSVMMVWFSIAHDPQGWIAQLVLPLMPATELGQRVVLMVPLVIAGLFIKWSNTGYVISVERDWVVVINHGNPLKLAWTNGWVRRIDLLCKLLAPLVIASLIAYLPSRVTVLGLGAWALIDMALELVLFNSVRRLHLPLSLPKSSAAAHAGLEEHNVPAAHSDDDDEEADDSQIALGESGYGATTGTDAQQDRATPSPPSPTLSGATTTLTSPTRSDHHNRSALARYWHHPVLLASLAMASLYVTVLSFGGQMIAYLATEAHVSTQAIAGYRAFAGISGVLATWVAPALITRYGPIRSGLWSIWTQTLCLAPVAIILLRDLIGGQDTNGPVIVTVLCVSVSISRIFLWTFDLSHAQIMQEAIDSHEVGVINGVHYALCAGGDLLTYVLTLVWSSPSDFVVPMLVSVAFVLNGAVLWSVYTYKVRKHLIHWEKVPFLWQRLRLIYAHPTV</sequence>
<dbReference type="PANTHER" id="PTHR11660">
    <property type="entry name" value="SOLUTE CARRIER FAMILY 40 MEMBER"/>
    <property type="match status" value="1"/>
</dbReference>
<keyword evidence="6 7" id="KW-0472">Membrane</keyword>
<dbReference type="Pfam" id="PF06963">
    <property type="entry name" value="FPN1"/>
    <property type="match status" value="1"/>
</dbReference>
<evidence type="ECO:0000256" key="7">
    <source>
        <dbReference type="RuleBase" id="RU365065"/>
    </source>
</evidence>
<dbReference type="OrthoDB" id="648861at2759"/>
<feature type="transmembrane region" description="Helical" evidence="7">
    <location>
        <begin position="468"/>
        <end position="489"/>
    </location>
</feature>
<feature type="compositionally biased region" description="Polar residues" evidence="8">
    <location>
        <begin position="319"/>
        <end position="331"/>
    </location>
</feature>
<proteinExistence type="inferred from homology"/>
<dbReference type="EMBL" id="MCFL01000025">
    <property type="protein sequence ID" value="ORZ34903.1"/>
    <property type="molecule type" value="Genomic_DNA"/>
</dbReference>
<feature type="transmembrane region" description="Helical" evidence="7">
    <location>
        <begin position="510"/>
        <end position="529"/>
    </location>
</feature>
<protein>
    <recommendedName>
        <fullName evidence="7">Solute carrier family 40 member</fullName>
    </recommendedName>
</protein>
<feature type="transmembrane region" description="Helical" evidence="7">
    <location>
        <begin position="406"/>
        <end position="426"/>
    </location>
</feature>
<reference evidence="9 10" key="1">
    <citation type="submission" date="2016-07" db="EMBL/GenBank/DDBJ databases">
        <title>Pervasive Adenine N6-methylation of Active Genes in Fungi.</title>
        <authorList>
            <consortium name="DOE Joint Genome Institute"/>
            <person name="Mondo S.J."/>
            <person name="Dannebaum R.O."/>
            <person name="Kuo R.C."/>
            <person name="Labutti K."/>
            <person name="Haridas S."/>
            <person name="Kuo A."/>
            <person name="Salamov A."/>
            <person name="Ahrendt S.R."/>
            <person name="Lipzen A."/>
            <person name="Sullivan W."/>
            <person name="Andreopoulos W.B."/>
            <person name="Clum A."/>
            <person name="Lindquist E."/>
            <person name="Daum C."/>
            <person name="Ramamoorthy G.K."/>
            <person name="Gryganskyi A."/>
            <person name="Culley D."/>
            <person name="Magnuson J.K."/>
            <person name="James T.Y."/>
            <person name="O'Malley M.A."/>
            <person name="Stajich J.E."/>
            <person name="Spatafora J.W."/>
            <person name="Visel A."/>
            <person name="Grigoriev I.V."/>
        </authorList>
    </citation>
    <scope>NUCLEOTIDE SEQUENCE [LARGE SCALE GENOMIC DNA]</scope>
    <source>
        <strain evidence="9 10">PL171</strain>
    </source>
</reference>
<organism evidence="9 10">
    <name type="scientific">Catenaria anguillulae PL171</name>
    <dbReference type="NCBI Taxonomy" id="765915"/>
    <lineage>
        <taxon>Eukaryota</taxon>
        <taxon>Fungi</taxon>
        <taxon>Fungi incertae sedis</taxon>
        <taxon>Blastocladiomycota</taxon>
        <taxon>Blastocladiomycetes</taxon>
        <taxon>Blastocladiales</taxon>
        <taxon>Catenariaceae</taxon>
        <taxon>Catenaria</taxon>
    </lineage>
</organism>
<feature type="region of interest" description="Disordered" evidence="8">
    <location>
        <begin position="317"/>
        <end position="354"/>
    </location>
</feature>
<feature type="transmembrane region" description="Helical" evidence="7">
    <location>
        <begin position="225"/>
        <end position="242"/>
    </location>
</feature>
<dbReference type="GO" id="GO:0005381">
    <property type="term" value="F:iron ion transmembrane transporter activity"/>
    <property type="evidence" value="ECO:0007669"/>
    <property type="project" value="UniProtKB-UniRule"/>
</dbReference>
<dbReference type="InterPro" id="IPR036259">
    <property type="entry name" value="MFS_trans_sf"/>
</dbReference>
<comment type="caution">
    <text evidence="9">The sequence shown here is derived from an EMBL/GenBank/DDBJ whole genome shotgun (WGS) entry which is preliminary data.</text>
</comment>
<feature type="transmembrane region" description="Helical" evidence="7">
    <location>
        <begin position="248"/>
        <end position="266"/>
    </location>
</feature>
<keyword evidence="5 7" id="KW-1133">Transmembrane helix</keyword>
<accession>A0A1Y2HMI7</accession>
<feature type="transmembrane region" description="Helical" evidence="7">
    <location>
        <begin position="91"/>
        <end position="111"/>
    </location>
</feature>